<evidence type="ECO:0000313" key="1">
    <source>
        <dbReference type="EMBL" id="PSL30108.1"/>
    </source>
</evidence>
<accession>A0A2P8G812</accession>
<protein>
    <submittedName>
        <fullName evidence="1">Uncharacterized protein</fullName>
    </submittedName>
</protein>
<keyword evidence="2" id="KW-1185">Reference proteome</keyword>
<name>A0A2P8G812_9BACT</name>
<organism evidence="1 2">
    <name type="scientific">Dyadobacter jiangsuensis</name>
    <dbReference type="NCBI Taxonomy" id="1591085"/>
    <lineage>
        <taxon>Bacteria</taxon>
        <taxon>Pseudomonadati</taxon>
        <taxon>Bacteroidota</taxon>
        <taxon>Cytophagia</taxon>
        <taxon>Cytophagales</taxon>
        <taxon>Spirosomataceae</taxon>
        <taxon>Dyadobacter</taxon>
    </lineage>
</organism>
<dbReference type="EMBL" id="PYAS01000004">
    <property type="protein sequence ID" value="PSL30108.1"/>
    <property type="molecule type" value="Genomic_DNA"/>
</dbReference>
<dbReference type="Proteomes" id="UP000241964">
    <property type="component" value="Unassembled WGS sequence"/>
</dbReference>
<comment type="caution">
    <text evidence="1">The sequence shown here is derived from an EMBL/GenBank/DDBJ whole genome shotgun (WGS) entry which is preliminary data.</text>
</comment>
<dbReference type="OrthoDB" id="960890at2"/>
<gene>
    <name evidence="1" type="ORF">CLV60_10450</name>
</gene>
<sequence length="138" mass="16102">MKQVKQRKSKHAPVGFRAFLGQFFTDRTPVKEEGYSENRYSVLYTLNEQYQHVGCPTQEEAQLVQSLMLTDDNRVPVGIYDSRTDSFEWEIVGEYLAAQGSDAHQRDREEAILTIARALRRRDASWHPEYLQRPSFFA</sequence>
<dbReference type="RefSeq" id="WP_106595026.1">
    <property type="nucleotide sequence ID" value="NZ_PYAS01000004.1"/>
</dbReference>
<dbReference type="AlphaFoldDB" id="A0A2P8G812"/>
<proteinExistence type="predicted"/>
<reference evidence="1 2" key="1">
    <citation type="submission" date="2018-03" db="EMBL/GenBank/DDBJ databases">
        <title>Genomic Encyclopedia of Archaeal and Bacterial Type Strains, Phase II (KMG-II): from individual species to whole genera.</title>
        <authorList>
            <person name="Goeker M."/>
        </authorList>
    </citation>
    <scope>NUCLEOTIDE SEQUENCE [LARGE SCALE GENOMIC DNA]</scope>
    <source>
        <strain evidence="1 2">DSM 29057</strain>
    </source>
</reference>
<evidence type="ECO:0000313" key="2">
    <source>
        <dbReference type="Proteomes" id="UP000241964"/>
    </source>
</evidence>